<dbReference type="InterPro" id="IPR051806">
    <property type="entry name" value="HAD-like_SPP"/>
</dbReference>
<dbReference type="Pfam" id="PF13419">
    <property type="entry name" value="HAD_2"/>
    <property type="match status" value="1"/>
</dbReference>
<dbReference type="PANTHER" id="PTHR43481:SF4">
    <property type="entry name" value="GLYCEROL-1-PHOSPHATE PHOSPHOHYDROLASE 1-RELATED"/>
    <property type="match status" value="1"/>
</dbReference>
<evidence type="ECO:0000256" key="1">
    <source>
        <dbReference type="SAM" id="MobiDB-lite"/>
    </source>
</evidence>
<dbReference type="SFLD" id="SFLDS00003">
    <property type="entry name" value="Haloacid_Dehalogenase"/>
    <property type="match status" value="1"/>
</dbReference>
<name>A0ABV8KWL0_9ACTN</name>
<feature type="region of interest" description="Disordered" evidence="1">
    <location>
        <begin position="221"/>
        <end position="262"/>
    </location>
</feature>
<dbReference type="PRINTS" id="PR00413">
    <property type="entry name" value="HADHALOGNASE"/>
</dbReference>
<dbReference type="SFLD" id="SFLDG01129">
    <property type="entry name" value="C1.5:_HAD__Beta-PGM__Phosphata"/>
    <property type="match status" value="1"/>
</dbReference>
<keyword evidence="2" id="KW-0378">Hydrolase</keyword>
<keyword evidence="3" id="KW-1185">Reference proteome</keyword>
<gene>
    <name evidence="2" type="ORF">ACFOX0_31180</name>
</gene>
<dbReference type="Proteomes" id="UP001595868">
    <property type="component" value="Unassembled WGS sequence"/>
</dbReference>
<dbReference type="Gene3D" id="3.40.50.1000">
    <property type="entry name" value="HAD superfamily/HAD-like"/>
    <property type="match status" value="1"/>
</dbReference>
<protein>
    <submittedName>
        <fullName evidence="2">HAD family hydrolase</fullName>
    </submittedName>
</protein>
<comment type="caution">
    <text evidence="2">The sequence shown here is derived from an EMBL/GenBank/DDBJ whole genome shotgun (WGS) entry which is preliminary data.</text>
</comment>
<proteinExistence type="predicted"/>
<evidence type="ECO:0000313" key="3">
    <source>
        <dbReference type="Proteomes" id="UP001595868"/>
    </source>
</evidence>
<dbReference type="InterPro" id="IPR041492">
    <property type="entry name" value="HAD_2"/>
</dbReference>
<dbReference type="Gene3D" id="1.10.150.240">
    <property type="entry name" value="Putative phosphatase, domain 2"/>
    <property type="match status" value="1"/>
</dbReference>
<evidence type="ECO:0000313" key="2">
    <source>
        <dbReference type="EMBL" id="MFC4110371.1"/>
    </source>
</evidence>
<organism evidence="2 3">
    <name type="scientific">Micromonospora zhanjiangensis</name>
    <dbReference type="NCBI Taxonomy" id="1522057"/>
    <lineage>
        <taxon>Bacteria</taxon>
        <taxon>Bacillati</taxon>
        <taxon>Actinomycetota</taxon>
        <taxon>Actinomycetes</taxon>
        <taxon>Micromonosporales</taxon>
        <taxon>Micromonosporaceae</taxon>
        <taxon>Micromonospora</taxon>
    </lineage>
</organism>
<dbReference type="NCBIfam" id="TIGR01509">
    <property type="entry name" value="HAD-SF-IA-v3"/>
    <property type="match status" value="1"/>
</dbReference>
<dbReference type="InterPro" id="IPR023198">
    <property type="entry name" value="PGP-like_dom2"/>
</dbReference>
<dbReference type="InterPro" id="IPR023214">
    <property type="entry name" value="HAD_sf"/>
</dbReference>
<dbReference type="GO" id="GO:0016787">
    <property type="term" value="F:hydrolase activity"/>
    <property type="evidence" value="ECO:0007669"/>
    <property type="project" value="UniProtKB-KW"/>
</dbReference>
<dbReference type="InterPro" id="IPR006439">
    <property type="entry name" value="HAD-SF_hydro_IA"/>
</dbReference>
<reference evidence="3" key="1">
    <citation type="journal article" date="2019" name="Int. J. Syst. Evol. Microbiol.">
        <title>The Global Catalogue of Microorganisms (GCM) 10K type strain sequencing project: providing services to taxonomists for standard genome sequencing and annotation.</title>
        <authorList>
            <consortium name="The Broad Institute Genomics Platform"/>
            <consortium name="The Broad Institute Genome Sequencing Center for Infectious Disease"/>
            <person name="Wu L."/>
            <person name="Ma J."/>
        </authorList>
    </citation>
    <scope>NUCLEOTIDE SEQUENCE [LARGE SCALE GENOMIC DNA]</scope>
    <source>
        <strain evidence="3">2902at01</strain>
    </source>
</reference>
<dbReference type="PANTHER" id="PTHR43481">
    <property type="entry name" value="FRUCTOSE-1-PHOSPHATE PHOSPHATASE"/>
    <property type="match status" value="1"/>
</dbReference>
<feature type="compositionally biased region" description="Basic and acidic residues" evidence="1">
    <location>
        <begin position="246"/>
        <end position="255"/>
    </location>
</feature>
<dbReference type="EMBL" id="JBHSBN010000040">
    <property type="protein sequence ID" value="MFC4110371.1"/>
    <property type="molecule type" value="Genomic_DNA"/>
</dbReference>
<dbReference type="RefSeq" id="WP_377552717.1">
    <property type="nucleotide sequence ID" value="NZ_JBHSBN010000040.1"/>
</dbReference>
<dbReference type="InterPro" id="IPR036412">
    <property type="entry name" value="HAD-like_sf"/>
</dbReference>
<sequence>MTVKALIFDFDGLLMDTETTLLESWRWEWRRHGLELALDGFFADHGGDANESRYAALAAAVGPAYDRASSHALRMAYRADLNAALEPAPGIVRWLDRAGELGLRLAVASSSPLTHVGAMLDRAGLRARFEVLATGEEVTAHKPDPAVYLLALERLGLPAPEAVAFEDTAHGVAAARAAGLPCVAVPNPYADGARFTAADLLLTSATDLSLDVVLAKLAGNAGRTRRPDPEDLSGTVSNPGRAVRSTGERRSDRAAGTEGVMA</sequence>
<dbReference type="SUPFAM" id="SSF56784">
    <property type="entry name" value="HAD-like"/>
    <property type="match status" value="1"/>
</dbReference>
<accession>A0ABV8KWL0</accession>